<keyword evidence="13 20" id="KW-1015">Disulfide bond</keyword>
<dbReference type="InterPro" id="IPR050749">
    <property type="entry name" value="Glycosyl_Hydrolase_47"/>
</dbReference>
<feature type="disulfide bond" evidence="20">
    <location>
        <begin position="404"/>
        <end position="439"/>
    </location>
</feature>
<keyword evidence="5" id="KW-0812">Transmembrane</keyword>
<evidence type="ECO:0000256" key="23">
    <source>
        <dbReference type="SAM" id="SignalP"/>
    </source>
</evidence>
<dbReference type="PANTHER" id="PTHR11742:SF6">
    <property type="entry name" value="MANNOSYL-OLIGOSACCHARIDE ALPHA-1,2-MANNOSIDASE IA-RELATED"/>
    <property type="match status" value="1"/>
</dbReference>
<comment type="pathway">
    <text evidence="3">Protein modification; protein glycosylation.</text>
</comment>
<feature type="active site" description="Proton donor" evidence="18">
    <location>
        <position position="210"/>
    </location>
</feature>
<comment type="cofactor">
    <cofactor evidence="1 19">
        <name>Ca(2+)</name>
        <dbReference type="ChEBI" id="CHEBI:29108"/>
    </cofactor>
</comment>
<feature type="compositionally biased region" description="Basic and acidic residues" evidence="22">
    <location>
        <begin position="46"/>
        <end position="59"/>
    </location>
</feature>
<dbReference type="PRINTS" id="PR00747">
    <property type="entry name" value="GLYHDRLASE47"/>
</dbReference>
<keyword evidence="12" id="KW-0472">Membrane</keyword>
<keyword evidence="23" id="KW-0732">Signal</keyword>
<feature type="chain" id="PRO_5035301834" description="alpha-1,2-Mannosidase" evidence="23">
    <location>
        <begin position="18"/>
        <end position="574"/>
    </location>
</feature>
<dbReference type="Pfam" id="PF01532">
    <property type="entry name" value="Glyco_hydro_47"/>
    <property type="match status" value="1"/>
</dbReference>
<protein>
    <recommendedName>
        <fullName evidence="21">alpha-1,2-Mannosidase</fullName>
        <ecNumber evidence="21">3.2.1.-</ecNumber>
    </recommendedName>
</protein>
<evidence type="ECO:0000256" key="22">
    <source>
        <dbReference type="SAM" id="MobiDB-lite"/>
    </source>
</evidence>
<evidence type="ECO:0000256" key="5">
    <source>
        <dbReference type="ARBA" id="ARBA00022692"/>
    </source>
</evidence>
<evidence type="ECO:0000256" key="9">
    <source>
        <dbReference type="ARBA" id="ARBA00022968"/>
    </source>
</evidence>
<feature type="region of interest" description="Disordered" evidence="22">
    <location>
        <begin position="16"/>
        <end position="96"/>
    </location>
</feature>
<feature type="compositionally biased region" description="Basic and acidic residues" evidence="22">
    <location>
        <begin position="81"/>
        <end position="96"/>
    </location>
</feature>
<sequence length="574" mass="65472">MVLFIIGSVTILNLDMGTHPPPPGPPKHGHSHRQPPNPPIVPKNVKAKDNEKYNNKRETTSTTTDTSTKYTTQKPATEPTNFDKTESKNPTKKRLDVGLDSNSFEINNPYNKIDKVYKENEKQNQQRASKVRDAMKFAWDNYVKYNWGGDELRPITKGDHDWFSLGLTIIDSLDTLYIMELHQEFDKAKDWIKNDLDLAKNTRHSVSVFETIIRFLGGFLSTYHLSGDQVFLDKAEQMGHLLLKAFDGKSPFPKTYLHLSDGNARYEDAHCVILAQIGTLFLEFNHLSEVTGNPIWKHTSDKALNALASMKTKYPGLIPSKVKQDASGFCEDHYSIAAMTDSYYEYLLKMWIYQDKTNSQYKDLYNTAAKSALEYLYKQTTKGDYYMANFINGHPTSTQEHLACFTGGMFALGAAANVSESEEMNEFYMEAGKQITATCAKTYFNMPTGVGPEVAGFSSDGSIYAQVQYYILRPETVESLFILYRLTGDTKYQEWAWRIFEAIEKNCKTENGYSGLRDVGSPHSKDDLQESFFMAETLKYLYLIFKDSSVIPLDKYVFNTEAHPFPIQFDYVQK</sequence>
<name>A0A8J4Q2M5_9MYCE</name>
<dbReference type="SUPFAM" id="SSF48225">
    <property type="entry name" value="Seven-hairpin glycosidases"/>
    <property type="match status" value="1"/>
</dbReference>
<evidence type="ECO:0000256" key="8">
    <source>
        <dbReference type="ARBA" id="ARBA00022837"/>
    </source>
</evidence>
<evidence type="ECO:0000256" key="6">
    <source>
        <dbReference type="ARBA" id="ARBA00022723"/>
    </source>
</evidence>
<proteinExistence type="inferred from homology"/>
<evidence type="ECO:0000256" key="13">
    <source>
        <dbReference type="ARBA" id="ARBA00023157"/>
    </source>
</evidence>
<dbReference type="EMBL" id="AJWJ01000025">
    <property type="protein sequence ID" value="KAF2077590.1"/>
    <property type="molecule type" value="Genomic_DNA"/>
</dbReference>
<evidence type="ECO:0000256" key="18">
    <source>
        <dbReference type="PIRSR" id="PIRSR601382-1"/>
    </source>
</evidence>
<keyword evidence="8 19" id="KW-0106">Calcium</keyword>
<comment type="subcellular location">
    <subcellularLocation>
        <location evidence="2">Golgi apparatus membrane</location>
        <topology evidence="2">Single-pass type II membrane protein</topology>
    </subcellularLocation>
</comment>
<evidence type="ECO:0000313" key="25">
    <source>
        <dbReference type="Proteomes" id="UP000695562"/>
    </source>
</evidence>
<evidence type="ECO:0000256" key="4">
    <source>
        <dbReference type="ARBA" id="ARBA00007658"/>
    </source>
</evidence>
<dbReference type="Proteomes" id="UP000695562">
    <property type="component" value="Unassembled WGS sequence"/>
</dbReference>
<dbReference type="GO" id="GO:0004571">
    <property type="term" value="F:mannosyl-oligosaccharide 1,2-alpha-mannosidase activity"/>
    <property type="evidence" value="ECO:0007669"/>
    <property type="project" value="UniProtKB-EC"/>
</dbReference>
<dbReference type="FunFam" id="1.50.10.10:FF:000017">
    <property type="entry name" value="alpha-1,2-Mannosidase"/>
    <property type="match status" value="1"/>
</dbReference>
<feature type="compositionally biased region" description="Low complexity" evidence="22">
    <location>
        <begin position="60"/>
        <end position="72"/>
    </location>
</feature>
<evidence type="ECO:0000256" key="15">
    <source>
        <dbReference type="ARBA" id="ARBA00023295"/>
    </source>
</evidence>
<accession>A0A8J4Q2M5</accession>
<dbReference type="InterPro" id="IPR036026">
    <property type="entry name" value="Seven-hairpin_glycosidases"/>
</dbReference>
<evidence type="ECO:0000256" key="2">
    <source>
        <dbReference type="ARBA" id="ARBA00004323"/>
    </source>
</evidence>
<dbReference type="AlphaFoldDB" id="A0A8J4Q2M5"/>
<comment type="catalytic activity">
    <reaction evidence="16">
        <text>N(4)-(alpha-D-Man-(1-&gt;2)-alpha-D-Man-(1-&gt;2)-alpha-D-Man-(1-&gt;3)-[alpha-D-Man-(1-&gt;3)-[alpha-D-Man-(1-&gt;2)-alpha-D-Man-(1-&gt;6)]-alpha-D-Man-(1-&gt;6)]-beta-D-Man-(1-&gt;4)-beta-D-GlcNAc-(1-&gt;4)-beta-D-GlcNAc)-L-asparaginyl-[protein] (N-glucan mannose isomer 8A1,2,3B1,3) + 3 H2O = N(4)-(alpha-D-Man-(1-&gt;3)-[alpha-D-Man-(1-&gt;3)-[alpha-D-Man-(1-&gt;6)]-alpha-D-Man-(1-&gt;6)]-beta-D-Man-(1-&gt;4)-beta-D-GlcNAc-(1-&gt;4)-beta-D-GlcNAc)-L-asparaginyl-[protein] (N-glucan mannose isomer 5A1,2) + 3 beta-D-mannose</text>
        <dbReference type="Rhea" id="RHEA:56028"/>
        <dbReference type="Rhea" id="RHEA-COMP:14358"/>
        <dbReference type="Rhea" id="RHEA-COMP:14367"/>
        <dbReference type="ChEBI" id="CHEBI:15377"/>
        <dbReference type="ChEBI" id="CHEBI:28563"/>
        <dbReference type="ChEBI" id="CHEBI:59087"/>
        <dbReference type="ChEBI" id="CHEBI:60628"/>
        <dbReference type="EC" id="3.2.1.113"/>
    </reaction>
</comment>
<dbReference type="PANTHER" id="PTHR11742">
    <property type="entry name" value="MANNOSYL-OLIGOSACCHARIDE ALPHA-1,2-MANNOSIDASE-RELATED"/>
    <property type="match status" value="1"/>
</dbReference>
<dbReference type="OrthoDB" id="30822at2759"/>
<evidence type="ECO:0000256" key="19">
    <source>
        <dbReference type="PIRSR" id="PIRSR601382-2"/>
    </source>
</evidence>
<dbReference type="EC" id="3.2.1.-" evidence="21"/>
<keyword evidence="15 21" id="KW-0326">Glycosidase</keyword>
<evidence type="ECO:0000313" key="24">
    <source>
        <dbReference type="EMBL" id="KAF2077590.1"/>
    </source>
</evidence>
<keyword evidence="6 19" id="KW-0479">Metal-binding</keyword>
<evidence type="ECO:0000256" key="16">
    <source>
        <dbReference type="ARBA" id="ARBA00047669"/>
    </source>
</evidence>
<feature type="active site" evidence="18">
    <location>
        <position position="475"/>
    </location>
</feature>
<comment type="caution">
    <text evidence="24">The sequence shown here is derived from an EMBL/GenBank/DDBJ whole genome shotgun (WGS) entry which is preliminary data.</text>
</comment>
<evidence type="ECO:0000256" key="17">
    <source>
        <dbReference type="ARBA" id="ARBA00048605"/>
    </source>
</evidence>
<keyword evidence="7 21" id="KW-0378">Hydrolase</keyword>
<gene>
    <name evidence="24" type="ORF">CYY_001131</name>
</gene>
<evidence type="ECO:0000256" key="10">
    <source>
        <dbReference type="ARBA" id="ARBA00022989"/>
    </source>
</evidence>
<dbReference type="InterPro" id="IPR001382">
    <property type="entry name" value="Glyco_hydro_47"/>
</dbReference>
<organism evidence="24 25">
    <name type="scientific">Polysphondylium violaceum</name>
    <dbReference type="NCBI Taxonomy" id="133409"/>
    <lineage>
        <taxon>Eukaryota</taxon>
        <taxon>Amoebozoa</taxon>
        <taxon>Evosea</taxon>
        <taxon>Eumycetozoa</taxon>
        <taxon>Dictyostelia</taxon>
        <taxon>Dictyosteliales</taxon>
        <taxon>Dictyosteliaceae</taxon>
        <taxon>Polysphondylium</taxon>
    </lineage>
</organism>
<evidence type="ECO:0000256" key="21">
    <source>
        <dbReference type="RuleBase" id="RU361193"/>
    </source>
</evidence>
<dbReference type="GO" id="GO:0005975">
    <property type="term" value="P:carbohydrate metabolic process"/>
    <property type="evidence" value="ECO:0007669"/>
    <property type="project" value="InterPro"/>
</dbReference>
<evidence type="ECO:0000256" key="20">
    <source>
        <dbReference type="PIRSR" id="PIRSR601382-3"/>
    </source>
</evidence>
<dbReference type="GO" id="GO:0009100">
    <property type="term" value="P:glycoprotein metabolic process"/>
    <property type="evidence" value="ECO:0007669"/>
    <property type="project" value="UniProtKB-ARBA"/>
</dbReference>
<feature type="active site" description="Proton donor" evidence="18">
    <location>
        <position position="453"/>
    </location>
</feature>
<evidence type="ECO:0000256" key="7">
    <source>
        <dbReference type="ARBA" id="ARBA00022801"/>
    </source>
</evidence>
<feature type="signal peptide" evidence="23">
    <location>
        <begin position="1"/>
        <end position="17"/>
    </location>
</feature>
<keyword evidence="9" id="KW-0735">Signal-anchor</keyword>
<keyword evidence="10" id="KW-1133">Transmembrane helix</keyword>
<evidence type="ECO:0000256" key="12">
    <source>
        <dbReference type="ARBA" id="ARBA00023136"/>
    </source>
</evidence>
<comment type="catalytic activity">
    <reaction evidence="17">
        <text>N(4)-(alpha-D-Man-(1-&gt;2)-alpha-D-Man-(1-&gt;2)-alpha-D-Man-(1-&gt;3)-[alpha-D-Man-(1-&gt;2)-alpha-D-Man-(1-&gt;3)-[alpha-D-Man-(1-&gt;2)-alpha-D-Man-(1-&gt;6)]-alpha-D-Man-(1-&gt;6)]-beta-D-Man-(1-&gt;4)-beta-D-GlcNAc-(1-&gt;4)-beta-D-GlcNAc)-L-asparaginyl-[protein] (N-glucan mannose isomer 9A1,2,3B1,2,3) + 4 H2O = N(4)-(alpha-D-Man-(1-&gt;3)-[alpha-D-Man-(1-&gt;3)-[alpha-D-Man-(1-&gt;6)]-alpha-D-Man-(1-&gt;6)]-beta-D-Man-(1-&gt;4)-beta-D-GlcNAc-(1-&gt;4)-beta-D-GlcNAc)-L-asparaginyl-[protein] (N-glucan mannose isomer 5A1,2) + 4 beta-D-mannose</text>
        <dbReference type="Rhea" id="RHEA:56008"/>
        <dbReference type="Rhea" id="RHEA-COMP:14356"/>
        <dbReference type="Rhea" id="RHEA-COMP:14367"/>
        <dbReference type="ChEBI" id="CHEBI:15377"/>
        <dbReference type="ChEBI" id="CHEBI:28563"/>
        <dbReference type="ChEBI" id="CHEBI:59087"/>
        <dbReference type="ChEBI" id="CHEBI:139493"/>
        <dbReference type="EC" id="3.2.1.113"/>
    </reaction>
</comment>
<evidence type="ECO:0000256" key="14">
    <source>
        <dbReference type="ARBA" id="ARBA00023180"/>
    </source>
</evidence>
<dbReference type="GO" id="GO:0005783">
    <property type="term" value="C:endoplasmic reticulum"/>
    <property type="evidence" value="ECO:0007669"/>
    <property type="project" value="TreeGrafter"/>
</dbReference>
<feature type="active site" evidence="18">
    <location>
        <position position="341"/>
    </location>
</feature>
<keyword evidence="25" id="KW-1185">Reference proteome</keyword>
<keyword evidence="11" id="KW-0333">Golgi apparatus</keyword>
<dbReference type="GO" id="GO:0005509">
    <property type="term" value="F:calcium ion binding"/>
    <property type="evidence" value="ECO:0007669"/>
    <property type="project" value="InterPro"/>
</dbReference>
<keyword evidence="14" id="KW-0325">Glycoprotein</keyword>
<dbReference type="InterPro" id="IPR012341">
    <property type="entry name" value="6hp_glycosidase-like_sf"/>
</dbReference>
<dbReference type="Gene3D" id="1.50.10.10">
    <property type="match status" value="1"/>
</dbReference>
<evidence type="ECO:0000256" key="1">
    <source>
        <dbReference type="ARBA" id="ARBA00001913"/>
    </source>
</evidence>
<comment type="similarity">
    <text evidence="4 21">Belongs to the glycosyl hydrolase 47 family.</text>
</comment>
<dbReference type="GO" id="GO:0000139">
    <property type="term" value="C:Golgi membrane"/>
    <property type="evidence" value="ECO:0007669"/>
    <property type="project" value="UniProtKB-SubCell"/>
</dbReference>
<feature type="binding site" evidence="19">
    <location>
        <position position="560"/>
    </location>
    <ligand>
        <name>Ca(2+)</name>
        <dbReference type="ChEBI" id="CHEBI:29108"/>
    </ligand>
</feature>
<reference evidence="24" key="1">
    <citation type="submission" date="2020-01" db="EMBL/GenBank/DDBJ databases">
        <title>Development of genomics and gene disruption for Polysphondylium violaceum indicates a role for the polyketide synthase stlB in stalk morphogenesis.</title>
        <authorList>
            <person name="Narita B."/>
            <person name="Kawabe Y."/>
            <person name="Kin K."/>
            <person name="Saito T."/>
            <person name="Gibbs R."/>
            <person name="Kuspa A."/>
            <person name="Muzny D."/>
            <person name="Queller D."/>
            <person name="Richards S."/>
            <person name="Strassman J."/>
            <person name="Sucgang R."/>
            <person name="Worley K."/>
            <person name="Schaap P."/>
        </authorList>
    </citation>
    <scope>NUCLEOTIDE SEQUENCE</scope>
    <source>
        <strain evidence="24">QSvi11</strain>
    </source>
</reference>
<evidence type="ECO:0000256" key="11">
    <source>
        <dbReference type="ARBA" id="ARBA00023034"/>
    </source>
</evidence>
<evidence type="ECO:0000256" key="3">
    <source>
        <dbReference type="ARBA" id="ARBA00004922"/>
    </source>
</evidence>